<comment type="function">
    <text evidence="3">Protein-arginine rhamnosyltransferase that catalyzes the transfer of a single rhamnose to elongation factor P (EF-P) on 'Lys-32', a modification required for EF-P-dependent rescue of polyproline stalled ribosomes.</text>
</comment>
<keyword evidence="9" id="KW-1185">Reference proteome</keyword>
<sequence>MHKYWDIFCRVIDNYGDIGVSWRLAKLLHHDHQQQVRLWLDQPQALAAMEPLYQPDVSQQHCQGIEVRHWQKDFEQTQPAEVVIETFGCELPSPYLDAMRALPATQRPIWINLEYLTAEPWAVDFHLRPSKQACGLDKTFFFPGMLPGTGGLMREADYAQRLAQNTDRLKRADNNFKISVFSYENKALQDLVNLLIEKEIPLPVGYQSVSLLIPEGRTLGGLSAAIQLSLAKQACWQQGQLSLYRLPFMSQADYDHLLWQADLNFVRGEESFVRAQWAAKPFIWHIYPTDDGAHWDKLQAFNNAYQAGIPHELAHTISHWQQAWNRQKLDQQAWLMLIQHWSAWQQQAKNWQQQLEKLGELSTNLVKFVKSKV</sequence>
<dbReference type="EMBL" id="CP007030">
    <property type="protein sequence ID" value="AHF01186.1"/>
    <property type="molecule type" value="Genomic_DNA"/>
</dbReference>
<reference evidence="8 9" key="1">
    <citation type="submission" date="2013-12" db="EMBL/GenBank/DDBJ databases">
        <authorList>
            <consortium name="DOE Joint Genome Institute"/>
            <person name="Kappler U."/>
            <person name="Huntemann M."/>
            <person name="Han J."/>
            <person name="Chen A."/>
            <person name="Kyrpides N."/>
            <person name="Mavromatis K."/>
            <person name="Markowitz V."/>
            <person name="Palaniappan K."/>
            <person name="Ivanova N."/>
            <person name="Schaumberg A."/>
            <person name="Pati A."/>
            <person name="Liolios K."/>
            <person name="Nordberg H.P."/>
            <person name="Cantor M.N."/>
            <person name="Hua S.X."/>
            <person name="Woyke T."/>
        </authorList>
    </citation>
    <scope>NUCLEOTIDE SEQUENCE [LARGE SCALE GENOMIC DNA]</scope>
    <source>
        <strain evidence="9">AL2</strain>
    </source>
</reference>
<evidence type="ECO:0000256" key="2">
    <source>
        <dbReference type="ARBA" id="ARBA00022679"/>
    </source>
</evidence>
<name>W0DWG2_9GAMM</name>
<keyword evidence="1" id="KW-0328">Glycosyltransferase</keyword>
<dbReference type="Pfam" id="PF10093">
    <property type="entry name" value="EarP"/>
    <property type="match status" value="1"/>
</dbReference>
<dbReference type="GO" id="GO:0106361">
    <property type="term" value="F:protein-arginine rhamnosyltransferase activity"/>
    <property type="evidence" value="ECO:0007669"/>
    <property type="project" value="InterPro"/>
</dbReference>
<evidence type="ECO:0000313" key="8">
    <source>
        <dbReference type="EMBL" id="AHF01186.1"/>
    </source>
</evidence>
<evidence type="ECO:0000256" key="3">
    <source>
        <dbReference type="ARBA" id="ARBA00024303"/>
    </source>
</evidence>
<gene>
    <name evidence="8" type="ORF">THIAE_04725</name>
</gene>
<accession>W0DWG2</accession>
<dbReference type="InterPro" id="IPR016633">
    <property type="entry name" value="EarP"/>
</dbReference>
<dbReference type="eggNOG" id="COG4394">
    <property type="taxonomic scope" value="Bacteria"/>
</dbReference>
<comment type="similarity">
    <text evidence="4">Belongs to the glycosyltransferase 104 family.</text>
</comment>
<organism evidence="8 9">
    <name type="scientific">Thiomicrospira aerophila AL3</name>
    <dbReference type="NCBI Taxonomy" id="717772"/>
    <lineage>
        <taxon>Bacteria</taxon>
        <taxon>Pseudomonadati</taxon>
        <taxon>Pseudomonadota</taxon>
        <taxon>Gammaproteobacteria</taxon>
        <taxon>Thiotrichales</taxon>
        <taxon>Piscirickettsiaceae</taxon>
        <taxon>Thiomicrospira</taxon>
    </lineage>
</organism>
<dbReference type="RefSeq" id="WP_006459009.1">
    <property type="nucleotide sequence ID" value="NZ_CP007030.1"/>
</dbReference>
<dbReference type="Proteomes" id="UP000005380">
    <property type="component" value="Chromosome"/>
</dbReference>
<comment type="catalytic activity">
    <reaction evidence="7">
        <text>dTDP-beta-L-rhamnose + L-arginyl-[protein] = N(omega)-(alpha-L-rhamnosyl)-L-arginyl-[protein] + dTDP + H(+)</text>
        <dbReference type="Rhea" id="RHEA:66692"/>
        <dbReference type="Rhea" id="RHEA-COMP:10532"/>
        <dbReference type="Rhea" id="RHEA-COMP:17096"/>
        <dbReference type="ChEBI" id="CHEBI:15378"/>
        <dbReference type="ChEBI" id="CHEBI:29965"/>
        <dbReference type="ChEBI" id="CHEBI:57510"/>
        <dbReference type="ChEBI" id="CHEBI:58369"/>
        <dbReference type="ChEBI" id="CHEBI:167445"/>
    </reaction>
    <physiologicalReaction direction="left-to-right" evidence="7">
        <dbReference type="Rhea" id="RHEA:66693"/>
    </physiologicalReaction>
</comment>
<evidence type="ECO:0000256" key="1">
    <source>
        <dbReference type="ARBA" id="ARBA00022676"/>
    </source>
</evidence>
<proteinExistence type="inferred from homology"/>
<evidence type="ECO:0000256" key="5">
    <source>
        <dbReference type="ARBA" id="ARBA00024416"/>
    </source>
</evidence>
<dbReference type="STRING" id="717772.THIAE_04725"/>
<dbReference type="AlphaFoldDB" id="W0DWG2"/>
<evidence type="ECO:0000313" key="9">
    <source>
        <dbReference type="Proteomes" id="UP000005380"/>
    </source>
</evidence>
<evidence type="ECO:0000256" key="4">
    <source>
        <dbReference type="ARBA" id="ARBA00024346"/>
    </source>
</evidence>
<protein>
    <recommendedName>
        <fullName evidence="5">Protein-arginine rhamnosyltransferase</fullName>
    </recommendedName>
    <alternativeName>
        <fullName evidence="6">EF-P arginine rhamnosyltransferase</fullName>
    </alternativeName>
</protein>
<evidence type="ECO:0000256" key="6">
    <source>
        <dbReference type="ARBA" id="ARBA00030025"/>
    </source>
</evidence>
<dbReference type="PIRSF" id="PIRSF015557">
    <property type="entry name" value="UCP015557"/>
    <property type="match status" value="1"/>
</dbReference>
<keyword evidence="2" id="KW-0808">Transferase</keyword>
<dbReference type="NCBIfam" id="TIGR03837">
    <property type="entry name" value="efp_Arg_rhamno"/>
    <property type="match status" value="1"/>
</dbReference>
<dbReference type="KEGG" id="tao:THIAE_04725"/>
<evidence type="ECO:0000256" key="7">
    <source>
        <dbReference type="ARBA" id="ARBA00048472"/>
    </source>
</evidence>
<dbReference type="HOGENOM" id="CLU_060250_0_0_6"/>
<dbReference type="OrthoDB" id="209085at2"/>
<dbReference type="InParanoid" id="W0DWG2"/>